<reference evidence="2" key="1">
    <citation type="submission" date="2014-12" db="EMBL/GenBank/DDBJ databases">
        <title>Insight into the proteome of Arion vulgaris.</title>
        <authorList>
            <person name="Aradska J."/>
            <person name="Bulat T."/>
            <person name="Smidak R."/>
            <person name="Sarate P."/>
            <person name="Gangsoo J."/>
            <person name="Sialana F."/>
            <person name="Bilban M."/>
            <person name="Lubec G."/>
        </authorList>
    </citation>
    <scope>NUCLEOTIDE SEQUENCE</scope>
    <source>
        <tissue evidence="2">Skin</tissue>
    </source>
</reference>
<evidence type="ECO:0000313" key="2">
    <source>
        <dbReference type="EMBL" id="CEK74436.1"/>
    </source>
</evidence>
<organism evidence="2">
    <name type="scientific">Arion vulgaris</name>
    <dbReference type="NCBI Taxonomy" id="1028688"/>
    <lineage>
        <taxon>Eukaryota</taxon>
        <taxon>Metazoa</taxon>
        <taxon>Spiralia</taxon>
        <taxon>Lophotrochozoa</taxon>
        <taxon>Mollusca</taxon>
        <taxon>Gastropoda</taxon>
        <taxon>Heterobranchia</taxon>
        <taxon>Euthyneura</taxon>
        <taxon>Panpulmonata</taxon>
        <taxon>Eupulmonata</taxon>
        <taxon>Stylommatophora</taxon>
        <taxon>Helicina</taxon>
        <taxon>Arionoidea</taxon>
        <taxon>Arionidae</taxon>
        <taxon>Arion</taxon>
    </lineage>
</organism>
<feature type="chain" id="PRO_5002112565" description="Receptor ligand binding region domain-containing protein" evidence="1">
    <location>
        <begin position="24"/>
        <end position="221"/>
    </location>
</feature>
<gene>
    <name evidence="2" type="primary">ORF91080</name>
</gene>
<feature type="signal peptide" evidence="1">
    <location>
        <begin position="1"/>
        <end position="23"/>
    </location>
</feature>
<accession>A0A0B7A308</accession>
<protein>
    <recommendedName>
        <fullName evidence="3">Receptor ligand binding region domain-containing protein</fullName>
    </recommendedName>
</protein>
<dbReference type="AlphaFoldDB" id="A0A0B7A308"/>
<keyword evidence="1" id="KW-0732">Signal</keyword>
<sequence>MVLLASASALYFLTICILPQENGQNVPRAILEIDSALQDTAETNFLLKFKVLTEARVVAVVNASNSFQLDKMLDKIRSLSSVEITSEPLMDCETFARSLEISMELSKQAGKPLQRQNLFWVDINIEYTGKTTQEFLQLWKRDLEFVMGAKNQGALAIEAFKVLAQRKVKTFVSFPLPDMEHTIEFGTPMYQENGNNVRMVCKRIEFLDDYVSKIKNESKQA</sequence>
<proteinExistence type="predicted"/>
<dbReference type="EMBL" id="HACG01027571">
    <property type="protein sequence ID" value="CEK74436.1"/>
    <property type="molecule type" value="Transcribed_RNA"/>
</dbReference>
<name>A0A0B7A308_9EUPU</name>
<evidence type="ECO:0000256" key="1">
    <source>
        <dbReference type="SAM" id="SignalP"/>
    </source>
</evidence>
<evidence type="ECO:0008006" key="3">
    <source>
        <dbReference type="Google" id="ProtNLM"/>
    </source>
</evidence>